<accession>A0A5C4V317</accession>
<evidence type="ECO:0000256" key="1">
    <source>
        <dbReference type="SAM" id="MobiDB-lite"/>
    </source>
</evidence>
<feature type="region of interest" description="Disordered" evidence="1">
    <location>
        <begin position="1"/>
        <end position="39"/>
    </location>
</feature>
<gene>
    <name evidence="2" type="ORF">FH715_13295</name>
</gene>
<evidence type="ECO:0000313" key="3">
    <source>
        <dbReference type="Proteomes" id="UP000311713"/>
    </source>
</evidence>
<feature type="compositionally biased region" description="Basic and acidic residues" evidence="1">
    <location>
        <begin position="321"/>
        <end position="343"/>
    </location>
</feature>
<feature type="compositionally biased region" description="Basic and acidic residues" evidence="1">
    <location>
        <begin position="382"/>
        <end position="405"/>
    </location>
</feature>
<organism evidence="2 3">
    <name type="scientific">Streptomyces sedi</name>
    <dbReference type="NCBI Taxonomy" id="555059"/>
    <lineage>
        <taxon>Bacteria</taxon>
        <taxon>Bacillati</taxon>
        <taxon>Actinomycetota</taxon>
        <taxon>Actinomycetes</taxon>
        <taxon>Kitasatosporales</taxon>
        <taxon>Streptomycetaceae</taxon>
        <taxon>Streptomyces</taxon>
    </lineage>
</organism>
<sequence length="416" mass="47668">MSDREPGAFGGPGREDGDQRGKGRKRAGERAGRREAPAGPLLRECEVPYRQTSGQVIAVLRYPNGGHSVWWPDRREDHDKPLFRGPYTVFEVAMGRHVRQFDIALPAAGDSESFAARARVHWEVRDPYLVVERLVWDIAELLGDELRFHLRGISRRFRLTEAERVDQAVRDELLSGRFAFGAELGLHTTVHVFIDLSRRAAGQQREHSDLRHELEITEAREDWQSQRVAKRARAFEEMLRRGNIAQIAEFMARNPGQELEIRNLIRQEWRDEQQVSIELFSRMLDSGHLERHDIGEHMYEVIRYLRNRADGVVGSTMDQVLPRRGDRRELGEREREPGRRPFWEEEEPEGGRADAPGPRAGGVREGDWEPWNDEPGGGPGRAPDRISRSAGRDRGDDRGDDRGGRASDTFDDWDAP</sequence>
<proteinExistence type="predicted"/>
<evidence type="ECO:0008006" key="4">
    <source>
        <dbReference type="Google" id="ProtNLM"/>
    </source>
</evidence>
<dbReference type="OrthoDB" id="3868008at2"/>
<dbReference type="EMBL" id="VDGT01000008">
    <property type="protein sequence ID" value="TNM30314.1"/>
    <property type="molecule type" value="Genomic_DNA"/>
</dbReference>
<feature type="compositionally biased region" description="Basic and acidic residues" evidence="1">
    <location>
        <begin position="13"/>
        <end position="36"/>
    </location>
</feature>
<dbReference type="RefSeq" id="WP_139644761.1">
    <property type="nucleotide sequence ID" value="NZ_BAAAZS010000126.1"/>
</dbReference>
<feature type="region of interest" description="Disordered" evidence="1">
    <location>
        <begin position="316"/>
        <end position="416"/>
    </location>
</feature>
<name>A0A5C4V317_9ACTN</name>
<dbReference type="AlphaFoldDB" id="A0A5C4V317"/>
<reference evidence="2 3" key="1">
    <citation type="submission" date="2019-06" db="EMBL/GenBank/DDBJ databases">
        <title>Draft genome of Streptomyces sedi sp. JCM16909.</title>
        <authorList>
            <person name="Klykleung N."/>
            <person name="Tanasupawat S."/>
            <person name="Kudo T."/>
            <person name="Yuki M."/>
            <person name="Ohkuma M."/>
        </authorList>
    </citation>
    <scope>NUCLEOTIDE SEQUENCE [LARGE SCALE GENOMIC DNA]</scope>
    <source>
        <strain evidence="2 3">JCM 16909</strain>
    </source>
</reference>
<evidence type="ECO:0000313" key="2">
    <source>
        <dbReference type="EMBL" id="TNM30314.1"/>
    </source>
</evidence>
<dbReference type="Proteomes" id="UP000311713">
    <property type="component" value="Unassembled WGS sequence"/>
</dbReference>
<comment type="caution">
    <text evidence="2">The sequence shown here is derived from an EMBL/GenBank/DDBJ whole genome shotgun (WGS) entry which is preliminary data.</text>
</comment>
<protein>
    <recommendedName>
        <fullName evidence="4">PE-PGRS family protein</fullName>
    </recommendedName>
</protein>
<keyword evidence="3" id="KW-1185">Reference proteome</keyword>